<evidence type="ECO:0000313" key="5">
    <source>
        <dbReference type="Proteomes" id="UP001165366"/>
    </source>
</evidence>
<proteinExistence type="predicted"/>
<evidence type="ECO:0000259" key="2">
    <source>
        <dbReference type="Pfam" id="PF00534"/>
    </source>
</evidence>
<dbReference type="Pfam" id="PF13439">
    <property type="entry name" value="Glyco_transf_4"/>
    <property type="match status" value="1"/>
</dbReference>
<evidence type="ECO:0000259" key="3">
    <source>
        <dbReference type="Pfam" id="PF13439"/>
    </source>
</evidence>
<sequence>MKILYDHQIFTMQQEGGISRYFSELISELSEFENIEIQTSIKYSENRYLSNIENKELSSFLPKRYFKGKVKLQSFLNRYSSKQTIVNSTFDLFHPTFYDTYFLSKIGEKPMVVTVHDMIHERLPHYFSNGSKISDHKREVIERADKIIAISKHTKDDLIDLFGVNEQKIDVIYQGSSLIDEYRDTNVDLEWLPKKYILFVGIRSAYKNFQKFLESVSPLLVKDEDLHLVCVGGGKFQKSEQSFLASHELEEKAIQISCTDSELAHIYKNARCFVFPTLYEGFGLPILEAFAANCPVVCSKCASLPEVAGDAAIYFDPKSEKEIREAVRKVVYDDDLRKDLIQKGVERTEKFSWRETARQTKEVYESLL</sequence>
<reference evidence="4" key="1">
    <citation type="submission" date="2022-01" db="EMBL/GenBank/DDBJ databases">
        <authorList>
            <person name="Wang Y."/>
        </authorList>
    </citation>
    <scope>NUCLEOTIDE SEQUENCE</scope>
    <source>
        <strain evidence="4">WB101</strain>
    </source>
</reference>
<dbReference type="SUPFAM" id="SSF53756">
    <property type="entry name" value="UDP-Glycosyltransferase/glycogen phosphorylase"/>
    <property type="match status" value="1"/>
</dbReference>
<dbReference type="EMBL" id="JAKLWS010000003">
    <property type="protein sequence ID" value="MCG2587741.1"/>
    <property type="molecule type" value="Genomic_DNA"/>
</dbReference>
<dbReference type="Pfam" id="PF00534">
    <property type="entry name" value="Glycos_transf_1"/>
    <property type="match status" value="1"/>
</dbReference>
<dbReference type="PANTHER" id="PTHR46401:SF2">
    <property type="entry name" value="GLYCOSYLTRANSFERASE WBBK-RELATED"/>
    <property type="match status" value="1"/>
</dbReference>
<name>A0ABS9KA64_9BACT</name>
<protein>
    <submittedName>
        <fullName evidence="4">Glycosyltransferase family 4 protein</fullName>
    </submittedName>
</protein>
<keyword evidence="1" id="KW-0808">Transferase</keyword>
<gene>
    <name evidence="4" type="ORF">L6773_04135</name>
</gene>
<dbReference type="RefSeq" id="WP_237852584.1">
    <property type="nucleotide sequence ID" value="NZ_JAKLWS010000003.1"/>
</dbReference>
<evidence type="ECO:0000256" key="1">
    <source>
        <dbReference type="ARBA" id="ARBA00022679"/>
    </source>
</evidence>
<evidence type="ECO:0000313" key="4">
    <source>
        <dbReference type="EMBL" id="MCG2587741.1"/>
    </source>
</evidence>
<dbReference type="Gene3D" id="3.40.50.2000">
    <property type="entry name" value="Glycogen Phosphorylase B"/>
    <property type="match status" value="2"/>
</dbReference>
<dbReference type="InterPro" id="IPR028098">
    <property type="entry name" value="Glyco_trans_4-like_N"/>
</dbReference>
<reference evidence="4" key="2">
    <citation type="submission" date="2024-05" db="EMBL/GenBank/DDBJ databases">
        <title>Rhodohalobacter halophilus gen. nov., sp. nov., a moderately halophilic member of the family Balneolaceae.</title>
        <authorList>
            <person name="Xia J."/>
        </authorList>
    </citation>
    <scope>NUCLEOTIDE SEQUENCE</scope>
    <source>
        <strain evidence="4">WB101</strain>
    </source>
</reference>
<organism evidence="4 5">
    <name type="scientific">Rhodohalobacter sulfatireducens</name>
    <dbReference type="NCBI Taxonomy" id="2911366"/>
    <lineage>
        <taxon>Bacteria</taxon>
        <taxon>Pseudomonadati</taxon>
        <taxon>Balneolota</taxon>
        <taxon>Balneolia</taxon>
        <taxon>Balneolales</taxon>
        <taxon>Balneolaceae</taxon>
        <taxon>Rhodohalobacter</taxon>
    </lineage>
</organism>
<dbReference type="Proteomes" id="UP001165366">
    <property type="component" value="Unassembled WGS sequence"/>
</dbReference>
<feature type="domain" description="Glycosyltransferase subfamily 4-like N-terminal" evidence="3">
    <location>
        <begin position="16"/>
        <end position="175"/>
    </location>
</feature>
<accession>A0ABS9KA64</accession>
<feature type="domain" description="Glycosyl transferase family 1" evidence="2">
    <location>
        <begin position="194"/>
        <end position="344"/>
    </location>
</feature>
<keyword evidence="5" id="KW-1185">Reference proteome</keyword>
<dbReference type="InterPro" id="IPR001296">
    <property type="entry name" value="Glyco_trans_1"/>
</dbReference>
<dbReference type="CDD" id="cd03809">
    <property type="entry name" value="GT4_MtfB-like"/>
    <property type="match status" value="1"/>
</dbReference>
<dbReference type="PANTHER" id="PTHR46401">
    <property type="entry name" value="GLYCOSYLTRANSFERASE WBBK-RELATED"/>
    <property type="match status" value="1"/>
</dbReference>
<comment type="caution">
    <text evidence="4">The sequence shown here is derived from an EMBL/GenBank/DDBJ whole genome shotgun (WGS) entry which is preliminary data.</text>
</comment>